<proteinExistence type="predicted"/>
<evidence type="ECO:0000313" key="2">
    <source>
        <dbReference type="Proteomes" id="UP001367676"/>
    </source>
</evidence>
<protein>
    <recommendedName>
        <fullName evidence="3">Tubulin polyglutamylase TTLL6</fullName>
    </recommendedName>
</protein>
<dbReference type="Proteomes" id="UP001367676">
    <property type="component" value="Unassembled WGS sequence"/>
</dbReference>
<name>A0AAN9TTE7_9HEMI</name>
<dbReference type="PROSITE" id="PS51221">
    <property type="entry name" value="TTL"/>
    <property type="match status" value="1"/>
</dbReference>
<dbReference type="InterPro" id="IPR053317">
    <property type="entry name" value="Tubulin_polyglutamylase"/>
</dbReference>
<sequence length="478" mass="56261">MKFTFRWFVCFSLGCGFTLIAVEFFQLNSIRYESSPTVQHFQASNCKQPIYVVYGHDIETGYLKHVFETFEAFGFVRGSLNSSTWDVMWAHDYPFKELKSKVKNLTEHQKVNHFPGTGYITNKLDLAKTHSPFIPKAFEMPKQKEELLKYVAKNPDKMFVQKNNEHRGIRIEKFENMNLTKEGTFIQEFIHPPMLIDGHKFDIGVYTIITSVEPLRLYIYNGDILFRFCPVKYHPFDRDNHDKYVVGNDYLPLWEVPSLRKYFNEGGYSMKETFDAYVRSLGKNPSLMWAKLEEAIRSVVLLKEPFIVRLLKNYSSKRNFFEMVRFDFALDENMNVFIMEANMSPNLSSAHFPPNKLIYYQVLYNLFSLVGLGRYTRHLQENMEVSMKNLMVYPDKCSSDACTTCYPSQCQLCSKCLSQEAIHYLKATYIEHRNRQDCKRIFPPPMHFENQSATHYSPDNLLLTLWFKGKCELDKDWC</sequence>
<evidence type="ECO:0000313" key="1">
    <source>
        <dbReference type="EMBL" id="KAK7590217.1"/>
    </source>
</evidence>
<gene>
    <name evidence="1" type="ORF">V9T40_001830</name>
</gene>
<keyword evidence="2" id="KW-1185">Reference proteome</keyword>
<comment type="caution">
    <text evidence="1">The sequence shown here is derived from an EMBL/GenBank/DDBJ whole genome shotgun (WGS) entry which is preliminary data.</text>
</comment>
<reference evidence="1 2" key="1">
    <citation type="submission" date="2024-03" db="EMBL/GenBank/DDBJ databases">
        <title>Adaptation during the transition from Ophiocordyceps entomopathogen to insect associate is accompanied by gene loss and intensified selection.</title>
        <authorList>
            <person name="Ward C.M."/>
            <person name="Onetto C.A."/>
            <person name="Borneman A.R."/>
        </authorList>
    </citation>
    <scope>NUCLEOTIDE SEQUENCE [LARGE SCALE GENOMIC DNA]</scope>
    <source>
        <strain evidence="1">AWRI1</strain>
        <tissue evidence="1">Single Adult Female</tissue>
    </source>
</reference>
<accession>A0AAN9TTE7</accession>
<dbReference type="PANTHER" id="PTHR47113">
    <property type="entry name" value="LD09343P"/>
    <property type="match status" value="1"/>
</dbReference>
<dbReference type="Pfam" id="PF03133">
    <property type="entry name" value="TTL"/>
    <property type="match status" value="1"/>
</dbReference>
<dbReference type="EMBL" id="JBBCAQ010000022">
    <property type="protein sequence ID" value="KAK7590217.1"/>
    <property type="molecule type" value="Genomic_DNA"/>
</dbReference>
<dbReference type="AlphaFoldDB" id="A0AAN9TTE7"/>
<dbReference type="InterPro" id="IPR004344">
    <property type="entry name" value="TTL/TTLL_fam"/>
</dbReference>
<evidence type="ECO:0008006" key="3">
    <source>
        <dbReference type="Google" id="ProtNLM"/>
    </source>
</evidence>
<organism evidence="1 2">
    <name type="scientific">Parthenolecanium corni</name>
    <dbReference type="NCBI Taxonomy" id="536013"/>
    <lineage>
        <taxon>Eukaryota</taxon>
        <taxon>Metazoa</taxon>
        <taxon>Ecdysozoa</taxon>
        <taxon>Arthropoda</taxon>
        <taxon>Hexapoda</taxon>
        <taxon>Insecta</taxon>
        <taxon>Pterygota</taxon>
        <taxon>Neoptera</taxon>
        <taxon>Paraneoptera</taxon>
        <taxon>Hemiptera</taxon>
        <taxon>Sternorrhyncha</taxon>
        <taxon>Coccoidea</taxon>
        <taxon>Coccidae</taxon>
        <taxon>Parthenolecanium</taxon>
    </lineage>
</organism>
<dbReference type="PANTHER" id="PTHR47113:SF1">
    <property type="entry name" value="LD09343P"/>
    <property type="match status" value="1"/>
</dbReference>
<dbReference type="SUPFAM" id="SSF56059">
    <property type="entry name" value="Glutathione synthetase ATP-binding domain-like"/>
    <property type="match status" value="1"/>
</dbReference>
<dbReference type="Gene3D" id="3.30.470.20">
    <property type="entry name" value="ATP-grasp fold, B domain"/>
    <property type="match status" value="1"/>
</dbReference>